<dbReference type="SUPFAM" id="SSF54106">
    <property type="entry name" value="LysM domain"/>
    <property type="match status" value="1"/>
</dbReference>
<reference evidence="6" key="1">
    <citation type="journal article" date="2022" name="Arch. Microbiol.">
        <title>Thiomicrorhabdus immobilis sp. nov., a mesophilic sulfur-oxidizing bacterium isolated from sediment of a brackish lake in northern Japan.</title>
        <authorList>
            <person name="Kojima H."/>
            <person name="Mochizuki J."/>
            <person name="Kanda M."/>
            <person name="Watanabe T."/>
            <person name="Fukui M."/>
        </authorList>
    </citation>
    <scope>NUCLEOTIDE SEQUENCE</scope>
    <source>
        <strain evidence="6">Am19</strain>
    </source>
</reference>
<dbReference type="InterPro" id="IPR021731">
    <property type="entry name" value="AMIN_dom"/>
</dbReference>
<organism evidence="6 7">
    <name type="scientific">Thiomicrorhabdus immobilis</name>
    <dbReference type="NCBI Taxonomy" id="2791037"/>
    <lineage>
        <taxon>Bacteria</taxon>
        <taxon>Pseudomonadati</taxon>
        <taxon>Pseudomonadota</taxon>
        <taxon>Gammaproteobacteria</taxon>
        <taxon>Thiotrichales</taxon>
        <taxon>Piscirickettsiaceae</taxon>
        <taxon>Thiomicrorhabdus</taxon>
    </lineage>
</organism>
<proteinExistence type="predicted"/>
<dbReference type="InterPro" id="IPR050695">
    <property type="entry name" value="N-acetylmuramoyl_amidase_3"/>
</dbReference>
<dbReference type="CDD" id="cd00118">
    <property type="entry name" value="LysM"/>
    <property type="match status" value="1"/>
</dbReference>
<accession>A0ABM7ME16</accession>
<dbReference type="EMBL" id="AP024202">
    <property type="protein sequence ID" value="BCN93642.1"/>
    <property type="molecule type" value="Genomic_DNA"/>
</dbReference>
<dbReference type="Pfam" id="PF01520">
    <property type="entry name" value="Amidase_3"/>
    <property type="match status" value="1"/>
</dbReference>
<dbReference type="SUPFAM" id="SSF53187">
    <property type="entry name" value="Zn-dependent exopeptidases"/>
    <property type="match status" value="1"/>
</dbReference>
<dbReference type="EC" id="3.5.1.28" evidence="2"/>
<dbReference type="PROSITE" id="PS51782">
    <property type="entry name" value="LYSM"/>
    <property type="match status" value="1"/>
</dbReference>
<dbReference type="InterPro" id="IPR036779">
    <property type="entry name" value="LysM_dom_sf"/>
</dbReference>
<evidence type="ECO:0000259" key="5">
    <source>
        <dbReference type="PROSITE" id="PS51782"/>
    </source>
</evidence>
<dbReference type="Gene3D" id="3.40.630.40">
    <property type="entry name" value="Zn-dependent exopeptidases"/>
    <property type="match status" value="1"/>
</dbReference>
<evidence type="ECO:0000313" key="7">
    <source>
        <dbReference type="Proteomes" id="UP001054820"/>
    </source>
</evidence>
<dbReference type="SMART" id="SM00646">
    <property type="entry name" value="Ami_3"/>
    <property type="match status" value="1"/>
</dbReference>
<dbReference type="Gene3D" id="3.10.350.10">
    <property type="entry name" value="LysM domain"/>
    <property type="match status" value="1"/>
</dbReference>
<comment type="catalytic activity">
    <reaction evidence="1">
        <text>Hydrolyzes the link between N-acetylmuramoyl residues and L-amino acid residues in certain cell-wall glycopeptides.</text>
        <dbReference type="EC" id="3.5.1.28"/>
    </reaction>
</comment>
<evidence type="ECO:0000256" key="3">
    <source>
        <dbReference type="ARBA" id="ARBA00022801"/>
    </source>
</evidence>
<sequence>MKSLDLTRKTISATLGVLLLLWMETVFANGQLSSMRIGQAADKTRVVFDLKQTQDYQDYKIVELSNPSRLVVDFTDAKNGLSFKSKHITDSRLFKIRVSDNSKRVRVVLDLHKTPSYKTFILNTKGNQRLVLDITDKPATMAKKPSSKSLSLSKPETVVKESKKQLVNAKPAVEKNVASQQASGNTAERKTLEHKTTVAKSLVKESSKVTPLVQLSKASEDKNSTANKATQSLLDQESSVFAVKHDFVVAIDAGHGGKDTGAIGHNHIYEKEATLNMAKALKEIIDRQPGMHAVLTRDKDVFIPLSQRVQIAKEKDADLFISIHADAFHDNSVRGGSVYILSERGASSTMAKLLARSENASLDEVSLKGLDDDVAFALSDLSRAATVKESRKLAKTVLGEMQKKVKMHKHSVQSAGFAVLKSIDMPSLLIETAFISNPHEARNLMSRKFQTKMASAIVDGLAKYVEQNTKKPRWGETLYVQYKVQRGDTLSQIAENYEVSTQTLKKLNGIKNANSLYVGKKLKIPVSEKLVAGL</sequence>
<keyword evidence="7" id="KW-1185">Reference proteome</keyword>
<dbReference type="Pfam" id="PF01476">
    <property type="entry name" value="LysM"/>
    <property type="match status" value="1"/>
</dbReference>
<dbReference type="PANTHER" id="PTHR30404:SF0">
    <property type="entry name" value="N-ACETYLMURAMOYL-L-ALANINE AMIDASE AMIC"/>
    <property type="match status" value="1"/>
</dbReference>
<dbReference type="Proteomes" id="UP001054820">
    <property type="component" value="Chromosome"/>
</dbReference>
<gene>
    <name evidence="6" type="primary">amiB</name>
    <name evidence="6" type="ORF">THMIRHAM_14270</name>
</gene>
<evidence type="ECO:0000256" key="2">
    <source>
        <dbReference type="ARBA" id="ARBA00011901"/>
    </source>
</evidence>
<evidence type="ECO:0000313" key="6">
    <source>
        <dbReference type="EMBL" id="BCN93642.1"/>
    </source>
</evidence>
<feature type="region of interest" description="Disordered" evidence="4">
    <location>
        <begin position="173"/>
        <end position="194"/>
    </location>
</feature>
<feature type="domain" description="LysM" evidence="5">
    <location>
        <begin position="480"/>
        <end position="524"/>
    </location>
</feature>
<evidence type="ECO:0000256" key="4">
    <source>
        <dbReference type="SAM" id="MobiDB-lite"/>
    </source>
</evidence>
<feature type="compositionally biased region" description="Polar residues" evidence="4">
    <location>
        <begin position="177"/>
        <end position="186"/>
    </location>
</feature>
<protein>
    <recommendedName>
        <fullName evidence="2">N-acetylmuramoyl-L-alanine amidase</fullName>
        <ecNumber evidence="2">3.5.1.28</ecNumber>
    </recommendedName>
</protein>
<dbReference type="PANTHER" id="PTHR30404">
    <property type="entry name" value="N-ACETYLMURAMOYL-L-ALANINE AMIDASE"/>
    <property type="match status" value="1"/>
</dbReference>
<dbReference type="Gene3D" id="2.60.40.3500">
    <property type="match status" value="1"/>
</dbReference>
<dbReference type="SMART" id="SM00257">
    <property type="entry name" value="LysM"/>
    <property type="match status" value="1"/>
</dbReference>
<dbReference type="CDD" id="cd02696">
    <property type="entry name" value="MurNAc-LAA"/>
    <property type="match status" value="1"/>
</dbReference>
<name>A0ABM7ME16_9GAMM</name>
<keyword evidence="3" id="KW-0378">Hydrolase</keyword>
<dbReference type="InterPro" id="IPR018392">
    <property type="entry name" value="LysM"/>
</dbReference>
<dbReference type="Pfam" id="PF11741">
    <property type="entry name" value="AMIN"/>
    <property type="match status" value="1"/>
</dbReference>
<dbReference type="RefSeq" id="WP_237260914.1">
    <property type="nucleotide sequence ID" value="NZ_AP024202.1"/>
</dbReference>
<evidence type="ECO:0000256" key="1">
    <source>
        <dbReference type="ARBA" id="ARBA00001561"/>
    </source>
</evidence>
<dbReference type="InterPro" id="IPR002508">
    <property type="entry name" value="MurNAc-LAA_cat"/>
</dbReference>